<reference evidence="1 2" key="1">
    <citation type="submission" date="2020-11" db="EMBL/GenBank/DDBJ databases">
        <authorList>
            <person name="Wallbank WR R."/>
            <person name="Pardo Diaz C."/>
            <person name="Kozak K."/>
            <person name="Martin S."/>
            <person name="Jiggins C."/>
            <person name="Moest M."/>
            <person name="Warren A I."/>
            <person name="Generalovic N T."/>
            <person name="Byers J.R.P. K."/>
            <person name="Montejo-Kovacevich G."/>
            <person name="Yen C E."/>
        </authorList>
    </citation>
    <scope>NUCLEOTIDE SEQUENCE [LARGE SCALE GENOMIC DNA]</scope>
</reference>
<evidence type="ECO:0000313" key="1">
    <source>
        <dbReference type="EMBL" id="CAD7085173.1"/>
    </source>
</evidence>
<name>A0A7R8UQJ3_HERIL</name>
<evidence type="ECO:0000313" key="2">
    <source>
        <dbReference type="Proteomes" id="UP000594454"/>
    </source>
</evidence>
<dbReference type="Proteomes" id="UP000594454">
    <property type="component" value="Chromosome 3"/>
</dbReference>
<accession>A0A7R8UQJ3</accession>
<dbReference type="OrthoDB" id="204980at2759"/>
<keyword evidence="2" id="KW-1185">Reference proteome</keyword>
<dbReference type="InParanoid" id="A0A7R8UQJ3"/>
<protein>
    <submittedName>
        <fullName evidence="1">Uncharacterized protein</fullName>
    </submittedName>
</protein>
<dbReference type="AlphaFoldDB" id="A0A7R8UQJ3"/>
<gene>
    <name evidence="1" type="ORF">HERILL_LOCUS8034</name>
</gene>
<sequence>MSESNRNSLKLDIVGARSAPGGGGDAETKRETYKAIPEDDRIPESRKGKCGFFIQDLVPFIDESLTFAGKSMSALKAWISIGHVCPSKCHLRGIIGI</sequence>
<proteinExistence type="predicted"/>
<dbReference type="EMBL" id="LR899011">
    <property type="protein sequence ID" value="CAD7085173.1"/>
    <property type="molecule type" value="Genomic_DNA"/>
</dbReference>
<organism evidence="1 2">
    <name type="scientific">Hermetia illucens</name>
    <name type="common">Black soldier fly</name>
    <dbReference type="NCBI Taxonomy" id="343691"/>
    <lineage>
        <taxon>Eukaryota</taxon>
        <taxon>Metazoa</taxon>
        <taxon>Ecdysozoa</taxon>
        <taxon>Arthropoda</taxon>
        <taxon>Hexapoda</taxon>
        <taxon>Insecta</taxon>
        <taxon>Pterygota</taxon>
        <taxon>Neoptera</taxon>
        <taxon>Endopterygota</taxon>
        <taxon>Diptera</taxon>
        <taxon>Brachycera</taxon>
        <taxon>Stratiomyomorpha</taxon>
        <taxon>Stratiomyidae</taxon>
        <taxon>Hermetiinae</taxon>
        <taxon>Hermetia</taxon>
    </lineage>
</organism>